<dbReference type="PATRIC" id="fig|1184267.3.peg.121"/>
<accession>M4VMM6</accession>
<proteinExistence type="predicted"/>
<feature type="chain" id="PRO_5004060373" evidence="1">
    <location>
        <begin position="24"/>
        <end position="91"/>
    </location>
</feature>
<dbReference type="KEGG" id="bex:A11Q_119"/>
<dbReference type="EMBL" id="CP003537">
    <property type="protein sequence ID" value="AGH94339.1"/>
    <property type="molecule type" value="Genomic_DNA"/>
</dbReference>
<evidence type="ECO:0000256" key="1">
    <source>
        <dbReference type="SAM" id="SignalP"/>
    </source>
</evidence>
<sequence length="91" mass="9893">MKSILVLSLLTLSVTLPSVSSFAQKYDGDMGEIYLSWCEQGNVIQNSLQGPVIKKNCAASQQVCKGDQRTSGKNVIYTATCADADVRYGRE</sequence>
<dbReference type="AlphaFoldDB" id="M4VMM6"/>
<name>M4VMM6_9BACT</name>
<feature type="signal peptide" evidence="1">
    <location>
        <begin position="1"/>
        <end position="23"/>
    </location>
</feature>
<dbReference type="HOGENOM" id="CLU_2421027_0_0_7"/>
<organism evidence="2 3">
    <name type="scientific">Pseudobdellovibrio exovorus JSS</name>
    <dbReference type="NCBI Taxonomy" id="1184267"/>
    <lineage>
        <taxon>Bacteria</taxon>
        <taxon>Pseudomonadati</taxon>
        <taxon>Bdellovibrionota</taxon>
        <taxon>Bdellovibrionia</taxon>
        <taxon>Bdellovibrionales</taxon>
        <taxon>Pseudobdellovibrionaceae</taxon>
        <taxon>Pseudobdellovibrio</taxon>
    </lineage>
</organism>
<dbReference type="STRING" id="1184267.A11Q_119"/>
<dbReference type="Proteomes" id="UP000012040">
    <property type="component" value="Chromosome"/>
</dbReference>
<reference evidence="2 3" key="1">
    <citation type="journal article" date="2013" name="ISME J.">
        <title>By their genes ye shall know them: genomic signatures of predatory bacteria.</title>
        <authorList>
            <person name="Pasternak Z."/>
            <person name="Pietrokovski S."/>
            <person name="Rotem O."/>
            <person name="Gophna U."/>
            <person name="Lurie-Weinberger M.N."/>
            <person name="Jurkevitch E."/>
        </authorList>
    </citation>
    <scope>NUCLEOTIDE SEQUENCE [LARGE SCALE GENOMIC DNA]</scope>
    <source>
        <strain evidence="2 3">JSS</strain>
    </source>
</reference>
<evidence type="ECO:0000313" key="2">
    <source>
        <dbReference type="EMBL" id="AGH94339.1"/>
    </source>
</evidence>
<gene>
    <name evidence="2" type="ORF">A11Q_119</name>
</gene>
<evidence type="ECO:0000313" key="3">
    <source>
        <dbReference type="Proteomes" id="UP000012040"/>
    </source>
</evidence>
<dbReference type="RefSeq" id="WP_015468829.1">
    <property type="nucleotide sequence ID" value="NC_020813.1"/>
</dbReference>
<protein>
    <submittedName>
        <fullName evidence="2">Uncharacterized protein</fullName>
    </submittedName>
</protein>
<keyword evidence="1" id="KW-0732">Signal</keyword>
<keyword evidence="3" id="KW-1185">Reference proteome</keyword>